<sequence>MPDGSAPGDQFADWPEFDAHLDGQRVTYGRLLREAITPDPPQNLLDWTCNNRVFDDMSSNPGPYDPDTAPYLNEPIEALSVGSGVEELDVIKCAQSGGTVILESFKAGLLSTVAAPAMLVHPTIRAFEDWAEEKWWPFVYATPALDPDRGGEVRDRTDKKSGGSTGKRIRFRKGGWIVGAGSNSAATLRQKSIRFMALDDLDGFELSAAEEGDPENLAHQRTKTYRRRGLAVTLRVSTPLLEGSSRIMKHYGNSDRRRFYHRCKSPECRAIIDFDWEDVVRAEKPPYRSHVNCPACKTEHRHGDKQRMQITGAWIPTAEFDGEHDADGVVIAPPKVIAAADVDRWRYRDMKHLTKHRGYWITGFMNFAETWDSIAEAEDRAGTDPEALKVFNNTVLGRTFKIESKTPTWEALHGCRSDGFRRGEGAYGPCVFVLSVDVQSYGLYWLSKGYNANEEQWYLDWGLIPGETDIKGEGAWKELDKIAERGAPLPGGNRVPFDVEVVDTNYNTDAAKAWVGRRPLAIAVNGDPGWGTDIIKLARRTEVGKNGKKKKFGPRVWHVSTWSAKAAVVARYGRTTANRAIDETGVPKGYCWLPMNADEALCRQLTSEYLHSARRKTDGLMVRTWKVRTGEENHLFDCDIYSFAGICYLGARAPGDRGSWTLEDWIAREERIRDILDVAQRDLFDQQRRAPEAAANSGAAARKSSDLPSALAAMAAANRAG</sequence>
<evidence type="ECO:0000313" key="4">
    <source>
        <dbReference type="Proteomes" id="UP000273675"/>
    </source>
</evidence>
<dbReference type="GO" id="GO:0004519">
    <property type="term" value="F:endonuclease activity"/>
    <property type="evidence" value="ECO:0007669"/>
    <property type="project" value="InterPro"/>
</dbReference>
<evidence type="ECO:0000313" key="3">
    <source>
        <dbReference type="EMBL" id="RKQ95432.1"/>
    </source>
</evidence>
<dbReference type="GO" id="GO:0016887">
    <property type="term" value="F:ATP hydrolysis activity"/>
    <property type="evidence" value="ECO:0007669"/>
    <property type="project" value="InterPro"/>
</dbReference>
<organism evidence="3 4">
    <name type="scientific">Maricaulis maris</name>
    <dbReference type="NCBI Taxonomy" id="74318"/>
    <lineage>
        <taxon>Bacteria</taxon>
        <taxon>Pseudomonadati</taxon>
        <taxon>Pseudomonadota</taxon>
        <taxon>Alphaproteobacteria</taxon>
        <taxon>Maricaulales</taxon>
        <taxon>Maricaulaceae</taxon>
        <taxon>Maricaulis</taxon>
    </lineage>
</organism>
<dbReference type="RefSeq" id="WP_121211931.1">
    <property type="nucleotide sequence ID" value="NZ_RBIM01000006.1"/>
</dbReference>
<dbReference type="InterPro" id="IPR046453">
    <property type="entry name" value="GpA_ATPase"/>
</dbReference>
<comment type="caution">
    <text evidence="3">The sequence shown here is derived from an EMBL/GenBank/DDBJ whole genome shotgun (WGS) entry which is preliminary data.</text>
</comment>
<accession>A0A495D1J5</accession>
<dbReference type="Proteomes" id="UP000273675">
    <property type="component" value="Unassembled WGS sequence"/>
</dbReference>
<dbReference type="OrthoDB" id="5181253at2"/>
<proteinExistence type="predicted"/>
<gene>
    <name evidence="3" type="ORF">C7435_2534</name>
</gene>
<name>A0A495D1J5_9PROT</name>
<dbReference type="InterPro" id="IPR046454">
    <property type="entry name" value="GpA_endonuclease"/>
</dbReference>
<feature type="domain" description="Terminase large subunit GpA endonuclease" evidence="2">
    <location>
        <begin position="356"/>
        <end position="652"/>
    </location>
</feature>
<dbReference type="AlphaFoldDB" id="A0A495D1J5"/>
<protein>
    <submittedName>
        <fullName evidence="3">Phage terminase large subunit GpA-like protein</fullName>
    </submittedName>
</protein>
<evidence type="ECO:0000259" key="2">
    <source>
        <dbReference type="Pfam" id="PF20454"/>
    </source>
</evidence>
<dbReference type="Pfam" id="PF20454">
    <property type="entry name" value="GpA_nuclease"/>
    <property type="match status" value="1"/>
</dbReference>
<reference evidence="3 4" key="1">
    <citation type="submission" date="2018-10" db="EMBL/GenBank/DDBJ databases">
        <title>Genomic Encyclopedia of Type Strains, Phase IV (KMG-IV): sequencing the most valuable type-strain genomes for metagenomic binning, comparative biology and taxonomic classification.</title>
        <authorList>
            <person name="Goeker M."/>
        </authorList>
    </citation>
    <scope>NUCLEOTIDE SEQUENCE [LARGE SCALE GENOMIC DNA]</scope>
    <source>
        <strain evidence="3 4">DSM 4734</strain>
    </source>
</reference>
<dbReference type="EMBL" id="RBIM01000006">
    <property type="protein sequence ID" value="RKQ95432.1"/>
    <property type="molecule type" value="Genomic_DNA"/>
</dbReference>
<dbReference type="Pfam" id="PF05876">
    <property type="entry name" value="GpA_ATPase"/>
    <property type="match status" value="1"/>
</dbReference>
<feature type="domain" description="Phage terminase large subunit GpA ATPase" evidence="1">
    <location>
        <begin position="58"/>
        <end position="314"/>
    </location>
</feature>
<evidence type="ECO:0000259" key="1">
    <source>
        <dbReference type="Pfam" id="PF05876"/>
    </source>
</evidence>